<feature type="compositionally biased region" description="Basic and acidic residues" evidence="1">
    <location>
        <begin position="19"/>
        <end position="31"/>
    </location>
</feature>
<evidence type="ECO:0000313" key="2">
    <source>
        <dbReference type="EMBL" id="GIY96707.1"/>
    </source>
</evidence>
<dbReference type="Proteomes" id="UP001054945">
    <property type="component" value="Unassembled WGS sequence"/>
</dbReference>
<name>A0AAV4XPX2_CAEEX</name>
<reference evidence="2 3" key="1">
    <citation type="submission" date="2021-06" db="EMBL/GenBank/DDBJ databases">
        <title>Caerostris extrusa draft genome.</title>
        <authorList>
            <person name="Kono N."/>
            <person name="Arakawa K."/>
        </authorList>
    </citation>
    <scope>NUCLEOTIDE SEQUENCE [LARGE SCALE GENOMIC DNA]</scope>
</reference>
<gene>
    <name evidence="2" type="ORF">CEXT_135051</name>
</gene>
<feature type="region of interest" description="Disordered" evidence="1">
    <location>
        <begin position="1"/>
        <end position="45"/>
    </location>
</feature>
<keyword evidence="3" id="KW-1185">Reference proteome</keyword>
<accession>A0AAV4XPX2</accession>
<feature type="compositionally biased region" description="Low complexity" evidence="1">
    <location>
        <begin position="1"/>
        <end position="17"/>
    </location>
</feature>
<sequence length="139" mass="15686">MNSRPPSLPRSTSSYSTEDIIKTDRSSEKCVPKSQHRPLMKGTQSAPEAKTFLSLCGILRDLQETSLQIFIFKKKRPHSLHRSAHLALREDIIKTDRSSEKCVPKSRHRPLTKGTQSAPGGEETFILCDILRDLQETSL</sequence>
<protein>
    <submittedName>
        <fullName evidence="2">Uncharacterized protein</fullName>
    </submittedName>
</protein>
<proteinExistence type="predicted"/>
<dbReference type="EMBL" id="BPLR01000693">
    <property type="protein sequence ID" value="GIY96707.1"/>
    <property type="molecule type" value="Genomic_DNA"/>
</dbReference>
<evidence type="ECO:0000256" key="1">
    <source>
        <dbReference type="SAM" id="MobiDB-lite"/>
    </source>
</evidence>
<comment type="caution">
    <text evidence="2">The sequence shown here is derived from an EMBL/GenBank/DDBJ whole genome shotgun (WGS) entry which is preliminary data.</text>
</comment>
<evidence type="ECO:0000313" key="3">
    <source>
        <dbReference type="Proteomes" id="UP001054945"/>
    </source>
</evidence>
<organism evidence="2 3">
    <name type="scientific">Caerostris extrusa</name>
    <name type="common">Bark spider</name>
    <name type="synonym">Caerostris bankana</name>
    <dbReference type="NCBI Taxonomy" id="172846"/>
    <lineage>
        <taxon>Eukaryota</taxon>
        <taxon>Metazoa</taxon>
        <taxon>Ecdysozoa</taxon>
        <taxon>Arthropoda</taxon>
        <taxon>Chelicerata</taxon>
        <taxon>Arachnida</taxon>
        <taxon>Araneae</taxon>
        <taxon>Araneomorphae</taxon>
        <taxon>Entelegynae</taxon>
        <taxon>Araneoidea</taxon>
        <taxon>Araneidae</taxon>
        <taxon>Caerostris</taxon>
    </lineage>
</organism>
<feature type="region of interest" description="Disordered" evidence="1">
    <location>
        <begin position="97"/>
        <end position="118"/>
    </location>
</feature>
<dbReference type="AlphaFoldDB" id="A0AAV4XPX2"/>